<keyword evidence="11" id="KW-1185">Reference proteome</keyword>
<dbReference type="OrthoDB" id="759142at2759"/>
<evidence type="ECO:0000256" key="6">
    <source>
        <dbReference type="ARBA" id="ARBA00023136"/>
    </source>
</evidence>
<keyword evidence="4" id="KW-0732">Signal</keyword>
<sequence>MLYWKQPKYFLFSTLLVVLVIALSNTLFFNTLVEGIKFDLIAAPIGSFQPKCISEHVQADTMVVVKIKVGIGYNQKVEVEITDNSPAHNVYRKRKELNTDTPIAFTTQADAEINICFTNTLDEGAYPDPKYHRTIDLEVDVGAEAIDYHTLATAEKLAPLEAELRKLEQVVQEIVDEMDYLRKREARMRDTN</sequence>
<dbReference type="Proteomes" id="UP000789508">
    <property type="component" value="Unassembled WGS sequence"/>
</dbReference>
<dbReference type="EMBL" id="CAJVPS010020514">
    <property type="protein sequence ID" value="CAG8704608.1"/>
    <property type="molecule type" value="Genomic_DNA"/>
</dbReference>
<dbReference type="GO" id="GO:0016020">
    <property type="term" value="C:membrane"/>
    <property type="evidence" value="ECO:0007669"/>
    <property type="project" value="UniProtKB-SubCell"/>
</dbReference>
<feature type="domain" description="GOLD" evidence="9">
    <location>
        <begin position="50"/>
        <end position="141"/>
    </location>
</feature>
<evidence type="ECO:0000256" key="4">
    <source>
        <dbReference type="ARBA" id="ARBA00022729"/>
    </source>
</evidence>
<evidence type="ECO:0000256" key="8">
    <source>
        <dbReference type="SAM" id="Coils"/>
    </source>
</evidence>
<evidence type="ECO:0000313" key="10">
    <source>
        <dbReference type="EMBL" id="CAG8704608.1"/>
    </source>
</evidence>
<gene>
    <name evidence="10" type="ORF">ALEPTO_LOCUS11696</name>
</gene>
<keyword evidence="8" id="KW-0175">Coiled coil</keyword>
<dbReference type="InterPro" id="IPR009038">
    <property type="entry name" value="GOLD_dom"/>
</dbReference>
<evidence type="ECO:0000259" key="9">
    <source>
        <dbReference type="PROSITE" id="PS50866"/>
    </source>
</evidence>
<dbReference type="AlphaFoldDB" id="A0A9N9HTI5"/>
<name>A0A9N9HTI5_9GLOM</name>
<dbReference type="InterPro" id="IPR015720">
    <property type="entry name" value="Emp24-like"/>
</dbReference>
<accession>A0A9N9HTI5</accession>
<feature type="non-terminal residue" evidence="10">
    <location>
        <position position="1"/>
    </location>
</feature>
<dbReference type="Pfam" id="PF01105">
    <property type="entry name" value="EMP24_GP25L"/>
    <property type="match status" value="1"/>
</dbReference>
<evidence type="ECO:0000256" key="5">
    <source>
        <dbReference type="ARBA" id="ARBA00022989"/>
    </source>
</evidence>
<keyword evidence="5" id="KW-1133">Transmembrane helix</keyword>
<comment type="caution">
    <text evidence="10">The sequence shown here is derived from an EMBL/GenBank/DDBJ whole genome shotgun (WGS) entry which is preliminary data.</text>
</comment>
<evidence type="ECO:0000256" key="7">
    <source>
        <dbReference type="RuleBase" id="RU003827"/>
    </source>
</evidence>
<reference evidence="10" key="1">
    <citation type="submission" date="2021-06" db="EMBL/GenBank/DDBJ databases">
        <authorList>
            <person name="Kallberg Y."/>
            <person name="Tangrot J."/>
            <person name="Rosling A."/>
        </authorList>
    </citation>
    <scope>NUCLEOTIDE SEQUENCE</scope>
    <source>
        <strain evidence="10">FL130A</strain>
    </source>
</reference>
<evidence type="ECO:0000256" key="3">
    <source>
        <dbReference type="ARBA" id="ARBA00022692"/>
    </source>
</evidence>
<proteinExistence type="inferred from homology"/>
<keyword evidence="3 7" id="KW-0812">Transmembrane</keyword>
<evidence type="ECO:0000256" key="1">
    <source>
        <dbReference type="ARBA" id="ARBA00004479"/>
    </source>
</evidence>
<comment type="similarity">
    <text evidence="2 7">Belongs to the EMP24/GP25L family.</text>
</comment>
<organism evidence="10 11">
    <name type="scientific">Ambispora leptoticha</name>
    <dbReference type="NCBI Taxonomy" id="144679"/>
    <lineage>
        <taxon>Eukaryota</taxon>
        <taxon>Fungi</taxon>
        <taxon>Fungi incertae sedis</taxon>
        <taxon>Mucoromycota</taxon>
        <taxon>Glomeromycotina</taxon>
        <taxon>Glomeromycetes</taxon>
        <taxon>Archaeosporales</taxon>
        <taxon>Ambisporaceae</taxon>
        <taxon>Ambispora</taxon>
    </lineage>
</organism>
<feature type="coiled-coil region" evidence="8">
    <location>
        <begin position="157"/>
        <end position="184"/>
    </location>
</feature>
<evidence type="ECO:0000313" key="11">
    <source>
        <dbReference type="Proteomes" id="UP000789508"/>
    </source>
</evidence>
<dbReference type="PROSITE" id="PS50866">
    <property type="entry name" value="GOLD"/>
    <property type="match status" value="1"/>
</dbReference>
<dbReference type="PANTHER" id="PTHR22811">
    <property type="entry name" value="TRANSMEMBRANE EMP24 DOMAIN-CONTAINING PROTEIN"/>
    <property type="match status" value="1"/>
</dbReference>
<comment type="subcellular location">
    <subcellularLocation>
        <location evidence="1 7">Membrane</location>
        <topology evidence="1 7">Single-pass type I membrane protein</topology>
    </subcellularLocation>
</comment>
<evidence type="ECO:0000256" key="2">
    <source>
        <dbReference type="ARBA" id="ARBA00007104"/>
    </source>
</evidence>
<dbReference type="SMART" id="SM01190">
    <property type="entry name" value="EMP24_GP25L"/>
    <property type="match status" value="1"/>
</dbReference>
<keyword evidence="6" id="KW-0472">Membrane</keyword>
<protein>
    <submittedName>
        <fullName evidence="10">9403_t:CDS:1</fullName>
    </submittedName>
</protein>